<protein>
    <recommendedName>
        <fullName evidence="2">F-box domain-containing protein</fullName>
    </recommendedName>
</protein>
<dbReference type="EMBL" id="BFAA01147464">
    <property type="protein sequence ID" value="GCB85237.1"/>
    <property type="molecule type" value="Genomic_DNA"/>
</dbReference>
<dbReference type="OMA" id="VTWRIRA"/>
<dbReference type="AlphaFoldDB" id="A0A401QIQ1"/>
<proteinExistence type="predicted"/>
<sequence>LHCFNLSGPEDRVMSGLCNDESSQPKTGGPQPQPEGRTDQEDEDELEIQAQEYVDRVRNPEMSGPRPQSCPPGSSSESQAWSGRSSASDLSVKLRSSQVPSGDSCQSGLLSLPWELVLEICSYLDARFVLGVLPLVCRAFQCVLTDQVTWRIRAQKILGLSYPVLEGL</sequence>
<accession>A0A401QIQ1</accession>
<comment type="caution">
    <text evidence="3">The sequence shown here is derived from an EMBL/GenBank/DDBJ whole genome shotgun (WGS) entry which is preliminary data.</text>
</comment>
<feature type="compositionally biased region" description="Polar residues" evidence="1">
    <location>
        <begin position="71"/>
        <end position="85"/>
    </location>
</feature>
<dbReference type="InterPro" id="IPR001810">
    <property type="entry name" value="F-box_dom"/>
</dbReference>
<dbReference type="Pfam" id="PF00646">
    <property type="entry name" value="F-box"/>
    <property type="match status" value="1"/>
</dbReference>
<dbReference type="Proteomes" id="UP000288216">
    <property type="component" value="Unassembled WGS sequence"/>
</dbReference>
<name>A0A401QIQ1_SCYTO</name>
<evidence type="ECO:0000313" key="3">
    <source>
        <dbReference type="EMBL" id="GCB85237.1"/>
    </source>
</evidence>
<feature type="non-terminal residue" evidence="3">
    <location>
        <position position="1"/>
    </location>
</feature>
<feature type="region of interest" description="Disordered" evidence="1">
    <location>
        <begin position="1"/>
        <end position="85"/>
    </location>
</feature>
<dbReference type="SUPFAM" id="SSF81383">
    <property type="entry name" value="F-box domain"/>
    <property type="match status" value="1"/>
</dbReference>
<organism evidence="3 4">
    <name type="scientific">Scyliorhinus torazame</name>
    <name type="common">Cloudy catshark</name>
    <name type="synonym">Catulus torazame</name>
    <dbReference type="NCBI Taxonomy" id="75743"/>
    <lineage>
        <taxon>Eukaryota</taxon>
        <taxon>Metazoa</taxon>
        <taxon>Chordata</taxon>
        <taxon>Craniata</taxon>
        <taxon>Vertebrata</taxon>
        <taxon>Chondrichthyes</taxon>
        <taxon>Elasmobranchii</taxon>
        <taxon>Galeomorphii</taxon>
        <taxon>Galeoidea</taxon>
        <taxon>Carcharhiniformes</taxon>
        <taxon>Scyliorhinidae</taxon>
        <taxon>Scyliorhinus</taxon>
    </lineage>
</organism>
<dbReference type="InterPro" id="IPR036047">
    <property type="entry name" value="F-box-like_dom_sf"/>
</dbReference>
<dbReference type="SMART" id="SM00256">
    <property type="entry name" value="FBOX"/>
    <property type="match status" value="1"/>
</dbReference>
<dbReference type="PROSITE" id="PS50181">
    <property type="entry name" value="FBOX"/>
    <property type="match status" value="1"/>
</dbReference>
<keyword evidence="4" id="KW-1185">Reference proteome</keyword>
<dbReference type="CDD" id="cd22135">
    <property type="entry name" value="F-box_FBXW9"/>
    <property type="match status" value="1"/>
</dbReference>
<evidence type="ECO:0000259" key="2">
    <source>
        <dbReference type="PROSITE" id="PS50181"/>
    </source>
</evidence>
<dbReference type="STRING" id="75743.A0A401QIQ1"/>
<evidence type="ECO:0000313" key="4">
    <source>
        <dbReference type="Proteomes" id="UP000288216"/>
    </source>
</evidence>
<evidence type="ECO:0000256" key="1">
    <source>
        <dbReference type="SAM" id="MobiDB-lite"/>
    </source>
</evidence>
<reference evidence="3 4" key="1">
    <citation type="journal article" date="2018" name="Nat. Ecol. Evol.">
        <title>Shark genomes provide insights into elasmobranch evolution and the origin of vertebrates.</title>
        <authorList>
            <person name="Hara Y"/>
            <person name="Yamaguchi K"/>
            <person name="Onimaru K"/>
            <person name="Kadota M"/>
            <person name="Koyanagi M"/>
            <person name="Keeley SD"/>
            <person name="Tatsumi K"/>
            <person name="Tanaka K"/>
            <person name="Motone F"/>
            <person name="Kageyama Y"/>
            <person name="Nozu R"/>
            <person name="Adachi N"/>
            <person name="Nishimura O"/>
            <person name="Nakagawa R"/>
            <person name="Tanegashima C"/>
            <person name="Kiyatake I"/>
            <person name="Matsumoto R"/>
            <person name="Murakumo K"/>
            <person name="Nishida K"/>
            <person name="Terakita A"/>
            <person name="Kuratani S"/>
            <person name="Sato K"/>
            <person name="Hyodo S Kuraku.S."/>
        </authorList>
    </citation>
    <scope>NUCLEOTIDE SEQUENCE [LARGE SCALE GENOMIC DNA]</scope>
</reference>
<dbReference type="Gene3D" id="1.20.1280.50">
    <property type="match status" value="1"/>
</dbReference>
<dbReference type="OrthoDB" id="71437at2759"/>
<gene>
    <name evidence="3" type="ORF">scyTo_0025991</name>
</gene>
<feature type="domain" description="F-box" evidence="2">
    <location>
        <begin position="106"/>
        <end position="153"/>
    </location>
</feature>